<dbReference type="EnsemblPlants" id="KRH75952">
    <property type="protein sequence ID" value="KRH75952"/>
    <property type="gene ID" value="GLYMA_01G119800"/>
</dbReference>
<dbReference type="InterPro" id="IPR000157">
    <property type="entry name" value="TIR_dom"/>
</dbReference>
<feature type="domain" description="TIR" evidence="2">
    <location>
        <begin position="1"/>
        <end position="158"/>
    </location>
</feature>
<dbReference type="EMBL" id="CM000834">
    <property type="protein sequence ID" value="KRH75952.1"/>
    <property type="molecule type" value="Genomic_DNA"/>
</dbReference>
<name>K7K3C5_SOYBN</name>
<dbReference type="PaxDb" id="3847-GLYMA01G29511.1"/>
<dbReference type="PANTHER" id="PTHR32009:SF146">
    <property type="entry name" value="TIR DOMAIN-CONTAINING PROTEIN"/>
    <property type="match status" value="1"/>
</dbReference>
<sequence>MAGSSSSAAVGEDTRDNFISHIYEELQRKKIETYIDYRLARGEEISPALHRAIEKSTIYVVIFSQNYASSTWCLEELTKILDCKNRYGRDVIPVFYKVDPSIVRHQRETYAEALVKHEHRFKDNLGKVHAWKAALKEAAGLVGWHSQVTRQKLLRFVLAGCRTLDSENTKVCADH</sequence>
<dbReference type="FunFam" id="3.40.50.10140:FF:000007">
    <property type="entry name" value="Disease resistance protein (TIR-NBS-LRR class)"/>
    <property type="match status" value="1"/>
</dbReference>
<reference evidence="3 4" key="1">
    <citation type="journal article" date="2010" name="Nature">
        <title>Genome sequence of the palaeopolyploid soybean.</title>
        <authorList>
            <person name="Schmutz J."/>
            <person name="Cannon S.B."/>
            <person name="Schlueter J."/>
            <person name="Ma J."/>
            <person name="Mitros T."/>
            <person name="Nelson W."/>
            <person name="Hyten D.L."/>
            <person name="Song Q."/>
            <person name="Thelen J.J."/>
            <person name="Cheng J."/>
            <person name="Xu D."/>
            <person name="Hellsten U."/>
            <person name="May G.D."/>
            <person name="Yu Y."/>
            <person name="Sakurai T."/>
            <person name="Umezawa T."/>
            <person name="Bhattacharyya M.K."/>
            <person name="Sandhu D."/>
            <person name="Valliyodan B."/>
            <person name="Lindquist E."/>
            <person name="Peto M."/>
            <person name="Grant D."/>
            <person name="Shu S."/>
            <person name="Goodstein D."/>
            <person name="Barry K."/>
            <person name="Futrell-Griggs M."/>
            <person name="Abernathy B."/>
            <person name="Du J."/>
            <person name="Tian Z."/>
            <person name="Zhu L."/>
            <person name="Gill N."/>
            <person name="Joshi T."/>
            <person name="Libault M."/>
            <person name="Sethuraman A."/>
            <person name="Zhang X.-C."/>
            <person name="Shinozaki K."/>
            <person name="Nguyen H.T."/>
            <person name="Wing R.A."/>
            <person name="Cregan P."/>
            <person name="Specht J."/>
            <person name="Grimwood J."/>
            <person name="Rokhsar D."/>
            <person name="Stacey G."/>
            <person name="Shoemaker R.C."/>
            <person name="Jackson S.A."/>
        </authorList>
    </citation>
    <scope>NUCLEOTIDE SEQUENCE</scope>
    <source>
        <strain evidence="4">cv. Williams 82</strain>
        <tissue evidence="3">Callus</tissue>
    </source>
</reference>
<evidence type="ECO:0000313" key="4">
    <source>
        <dbReference type="EnsemblPlants" id="KRH75952"/>
    </source>
</evidence>
<dbReference type="Gramene" id="KRH75952">
    <property type="protein sequence ID" value="KRH75952"/>
    <property type="gene ID" value="GLYMA_01G119800"/>
</dbReference>
<evidence type="ECO:0000259" key="2">
    <source>
        <dbReference type="PROSITE" id="PS50104"/>
    </source>
</evidence>
<dbReference type="InParanoid" id="K7K3C5"/>
<dbReference type="HOGENOM" id="CLU_001561_3_3_1"/>
<dbReference type="Proteomes" id="UP000008827">
    <property type="component" value="Chromosome 1"/>
</dbReference>
<dbReference type="SMART" id="SM00255">
    <property type="entry name" value="TIR"/>
    <property type="match status" value="1"/>
</dbReference>
<dbReference type="PANTHER" id="PTHR32009">
    <property type="entry name" value="TMV RESISTANCE PROTEIN N-LIKE"/>
    <property type="match status" value="1"/>
</dbReference>
<gene>
    <name evidence="3" type="ORF">GLYMA_01G119800</name>
</gene>
<dbReference type="OMA" id="LTHILGC"/>
<dbReference type="SUPFAM" id="SSF52200">
    <property type="entry name" value="Toll/Interleukin receptor TIR domain"/>
    <property type="match status" value="1"/>
</dbReference>
<dbReference type="Pfam" id="PF01582">
    <property type="entry name" value="TIR"/>
    <property type="match status" value="1"/>
</dbReference>
<reference evidence="4" key="2">
    <citation type="submission" date="2018-02" db="UniProtKB">
        <authorList>
            <consortium name="EnsemblPlants"/>
        </authorList>
    </citation>
    <scope>IDENTIFICATION</scope>
    <source>
        <strain evidence="4">Williams 82</strain>
    </source>
</reference>
<evidence type="ECO:0000313" key="3">
    <source>
        <dbReference type="EMBL" id="KRH75952.1"/>
    </source>
</evidence>
<proteinExistence type="predicted"/>
<accession>K7K3C5</accession>
<dbReference type="PROSITE" id="PS50104">
    <property type="entry name" value="TIR"/>
    <property type="match status" value="1"/>
</dbReference>
<reference evidence="3" key="3">
    <citation type="submission" date="2018-07" db="EMBL/GenBank/DDBJ databases">
        <title>WGS assembly of Glycine max.</title>
        <authorList>
            <person name="Schmutz J."/>
            <person name="Cannon S."/>
            <person name="Schlueter J."/>
            <person name="Ma J."/>
            <person name="Mitros T."/>
            <person name="Nelson W."/>
            <person name="Hyten D."/>
            <person name="Song Q."/>
            <person name="Thelen J."/>
            <person name="Cheng J."/>
            <person name="Xu D."/>
            <person name="Hellsten U."/>
            <person name="May G."/>
            <person name="Yu Y."/>
            <person name="Sakurai T."/>
            <person name="Umezawa T."/>
            <person name="Bhattacharyya M."/>
            <person name="Sandhu D."/>
            <person name="Valliyodan B."/>
            <person name="Lindquist E."/>
            <person name="Peto M."/>
            <person name="Grant D."/>
            <person name="Shu S."/>
            <person name="Goodstein D."/>
            <person name="Barry K."/>
            <person name="Futrell-Griggs M."/>
            <person name="Abernathy B."/>
            <person name="Du J."/>
            <person name="Tian Z."/>
            <person name="Zhu L."/>
            <person name="Gill N."/>
            <person name="Joshi T."/>
            <person name="Libault M."/>
            <person name="Sethuraman A."/>
            <person name="Zhang X."/>
            <person name="Shinozaki K."/>
            <person name="Nguyen H."/>
            <person name="Wing R."/>
            <person name="Cregan P."/>
            <person name="Specht J."/>
            <person name="Grimwood J."/>
            <person name="Rokhsar D."/>
            <person name="Stacey G."/>
            <person name="Shoemaker R."/>
            <person name="Jackson S."/>
        </authorList>
    </citation>
    <scope>NUCLEOTIDE SEQUENCE</scope>
    <source>
        <tissue evidence="3">Callus</tissue>
    </source>
</reference>
<dbReference type="SMR" id="K7K3C5"/>
<dbReference type="InterPro" id="IPR035897">
    <property type="entry name" value="Toll_tir_struct_dom_sf"/>
</dbReference>
<dbReference type="GO" id="GO:0007165">
    <property type="term" value="P:signal transduction"/>
    <property type="evidence" value="ECO:0000318"/>
    <property type="project" value="GO_Central"/>
</dbReference>
<keyword evidence="5" id="KW-1185">Reference proteome</keyword>
<organism evidence="3">
    <name type="scientific">Glycine max</name>
    <name type="common">Soybean</name>
    <name type="synonym">Glycine hispida</name>
    <dbReference type="NCBI Taxonomy" id="3847"/>
    <lineage>
        <taxon>Eukaryota</taxon>
        <taxon>Viridiplantae</taxon>
        <taxon>Streptophyta</taxon>
        <taxon>Embryophyta</taxon>
        <taxon>Tracheophyta</taxon>
        <taxon>Spermatophyta</taxon>
        <taxon>Magnoliopsida</taxon>
        <taxon>eudicotyledons</taxon>
        <taxon>Gunneridae</taxon>
        <taxon>Pentapetalae</taxon>
        <taxon>rosids</taxon>
        <taxon>fabids</taxon>
        <taxon>Fabales</taxon>
        <taxon>Fabaceae</taxon>
        <taxon>Papilionoideae</taxon>
        <taxon>50 kb inversion clade</taxon>
        <taxon>NPAAA clade</taxon>
        <taxon>indigoferoid/millettioid clade</taxon>
        <taxon>Phaseoleae</taxon>
        <taxon>Glycine</taxon>
        <taxon>Glycine subgen. Soja</taxon>
    </lineage>
</organism>
<evidence type="ECO:0000256" key="1">
    <source>
        <dbReference type="ARBA" id="ARBA00023027"/>
    </source>
</evidence>
<dbReference type="GO" id="GO:0005634">
    <property type="term" value="C:nucleus"/>
    <property type="evidence" value="ECO:0000318"/>
    <property type="project" value="GO_Central"/>
</dbReference>
<protein>
    <recommendedName>
        <fullName evidence="2">TIR domain-containing protein</fullName>
    </recommendedName>
</protein>
<evidence type="ECO:0000313" key="5">
    <source>
        <dbReference type="Proteomes" id="UP000008827"/>
    </source>
</evidence>
<dbReference type="Gene3D" id="3.40.50.10140">
    <property type="entry name" value="Toll/interleukin-1 receptor homology (TIR) domain"/>
    <property type="match status" value="1"/>
</dbReference>
<keyword evidence="1" id="KW-0520">NAD</keyword>
<dbReference type="AlphaFoldDB" id="K7K3C5"/>